<proteinExistence type="predicted"/>
<dbReference type="SUPFAM" id="SSF56281">
    <property type="entry name" value="Metallo-hydrolase/oxidoreductase"/>
    <property type="match status" value="1"/>
</dbReference>
<protein>
    <submittedName>
        <fullName evidence="6">MBL fold metallo-hydrolase</fullName>
    </submittedName>
</protein>
<dbReference type="CDD" id="cd07719">
    <property type="entry name" value="arylsulfatase_AtsA-like_MBL-fold"/>
    <property type="match status" value="1"/>
</dbReference>
<keyword evidence="1" id="KW-0540">Nuclease</keyword>
<reference evidence="6 7" key="1">
    <citation type="submission" date="2017-05" db="EMBL/GenBank/DDBJ databases">
        <title>Biotechnological potential of actinobacteria isolated from South African environments.</title>
        <authorList>
            <person name="Le Roes-Hill M."/>
            <person name="Prins A."/>
            <person name="Durrell K.A."/>
        </authorList>
    </citation>
    <scope>NUCLEOTIDE SEQUENCE [LARGE SCALE GENOMIC DNA]</scope>
    <source>
        <strain evidence="6">BS2</strain>
    </source>
</reference>
<dbReference type="PANTHER" id="PTHR46018:SF2">
    <property type="entry name" value="ZINC PHOSPHODIESTERASE ELAC PROTEIN 1"/>
    <property type="match status" value="1"/>
</dbReference>
<dbReference type="PANTHER" id="PTHR46018">
    <property type="entry name" value="ZINC PHOSPHODIESTERASE ELAC PROTEIN 1"/>
    <property type="match status" value="1"/>
</dbReference>
<dbReference type="OrthoDB" id="4137979at2"/>
<accession>A0A2C9ZJI0</accession>
<dbReference type="SMART" id="SM00849">
    <property type="entry name" value="Lactamase_B"/>
    <property type="match status" value="1"/>
</dbReference>
<dbReference type="Gene3D" id="3.60.15.10">
    <property type="entry name" value="Ribonuclease Z/Hydroxyacylglutathione hydrolase-like"/>
    <property type="match status" value="1"/>
</dbReference>
<dbReference type="InterPro" id="IPR001279">
    <property type="entry name" value="Metallo-B-lactamas"/>
</dbReference>
<feature type="chain" id="PRO_5038502834" evidence="4">
    <location>
        <begin position="26"/>
        <end position="347"/>
    </location>
</feature>
<dbReference type="Pfam" id="PF23023">
    <property type="entry name" value="Anti-Pycsar_Apyc1"/>
    <property type="match status" value="1"/>
</dbReference>
<dbReference type="Proteomes" id="UP000194632">
    <property type="component" value="Unassembled WGS sequence"/>
</dbReference>
<evidence type="ECO:0000313" key="6">
    <source>
        <dbReference type="EMBL" id="OUC80899.1"/>
    </source>
</evidence>
<keyword evidence="3 6" id="KW-0378">Hydrolase</keyword>
<keyword evidence="2" id="KW-0255">Endonuclease</keyword>
<keyword evidence="7" id="KW-1185">Reference proteome</keyword>
<evidence type="ECO:0000259" key="5">
    <source>
        <dbReference type="SMART" id="SM00849"/>
    </source>
</evidence>
<dbReference type="GO" id="GO:0042781">
    <property type="term" value="F:3'-tRNA processing endoribonuclease activity"/>
    <property type="evidence" value="ECO:0007669"/>
    <property type="project" value="TreeGrafter"/>
</dbReference>
<dbReference type="STRING" id="417102.CA982_00585"/>
<evidence type="ECO:0000313" key="7">
    <source>
        <dbReference type="Proteomes" id="UP000194632"/>
    </source>
</evidence>
<evidence type="ECO:0000256" key="1">
    <source>
        <dbReference type="ARBA" id="ARBA00022722"/>
    </source>
</evidence>
<dbReference type="AlphaFoldDB" id="A0A2C9ZJI0"/>
<dbReference type="InterPro" id="IPR044094">
    <property type="entry name" value="AtsA-like_MBL-fold"/>
</dbReference>
<dbReference type="RefSeq" id="WP_086533411.1">
    <property type="nucleotide sequence ID" value="NZ_NGFO01000001.1"/>
</dbReference>
<sequence>MRVGVGLGLPHVVMGALCLALTACGAPEPAVGEGASTPVPSSATAGDDGAIGNDAAIKVVLLGTGSPVPSAERFGNSTLVQANGLNLVFDAGRGAAIRLNQLDVPLGDVDGVFLTHFHSDHVNGLADLWMTGYITALGGRKGSFHLYGPPGVKQISDGLLLTHRNDIDVRVADENMPRDTAAITPHEFDREGVIFDEQGVRVTMFEVEHDAAGAIDPAVGYRIDVGDSSVLISGDTRPTPKVLQYGENVDLLIHEVADFVDPSVPVLQNVYSHHTNPQQAGEIFARTKPAMAAYSHIVNGAPPRIPDLPLDVMVDRTRETYDGPLTVGEDLMAFSISDRDVRVEAYE</sequence>
<comment type="caution">
    <text evidence="6">The sequence shown here is derived from an EMBL/GenBank/DDBJ whole genome shotgun (WGS) entry which is preliminary data.</text>
</comment>
<evidence type="ECO:0000256" key="4">
    <source>
        <dbReference type="SAM" id="SignalP"/>
    </source>
</evidence>
<dbReference type="EMBL" id="NGFO01000001">
    <property type="protein sequence ID" value="OUC80899.1"/>
    <property type="molecule type" value="Genomic_DNA"/>
</dbReference>
<dbReference type="InterPro" id="IPR036866">
    <property type="entry name" value="RibonucZ/Hydroxyglut_hydro"/>
</dbReference>
<dbReference type="PROSITE" id="PS51257">
    <property type="entry name" value="PROKAR_LIPOPROTEIN"/>
    <property type="match status" value="1"/>
</dbReference>
<organism evidence="6 7">
    <name type="scientific">Gordonia lacunae</name>
    <dbReference type="NCBI Taxonomy" id="417102"/>
    <lineage>
        <taxon>Bacteria</taxon>
        <taxon>Bacillati</taxon>
        <taxon>Actinomycetota</taxon>
        <taxon>Actinomycetes</taxon>
        <taxon>Mycobacteriales</taxon>
        <taxon>Gordoniaceae</taxon>
        <taxon>Gordonia</taxon>
    </lineage>
</organism>
<feature type="signal peptide" evidence="4">
    <location>
        <begin position="1"/>
        <end position="25"/>
    </location>
</feature>
<evidence type="ECO:0000256" key="3">
    <source>
        <dbReference type="ARBA" id="ARBA00022801"/>
    </source>
</evidence>
<feature type="domain" description="Metallo-beta-lactamase" evidence="5">
    <location>
        <begin position="74"/>
        <end position="274"/>
    </location>
</feature>
<name>A0A2C9ZJI0_9ACTN</name>
<gene>
    <name evidence="6" type="ORF">CA982_00585</name>
</gene>
<keyword evidence="4" id="KW-0732">Signal</keyword>
<evidence type="ECO:0000256" key="2">
    <source>
        <dbReference type="ARBA" id="ARBA00022759"/>
    </source>
</evidence>